<name>A0A9N9D3T0_9GLOM</name>
<dbReference type="Gene3D" id="1.20.225.20">
    <property type="entry name" value="Ub domain-containing protein, DC-UbP/UBTD2, N-terminal domain"/>
    <property type="match status" value="1"/>
</dbReference>
<dbReference type="InterPro" id="IPR019413">
    <property type="entry name" value="Dsc3_ub-like_dom"/>
</dbReference>
<dbReference type="Pfam" id="PF10302">
    <property type="entry name" value="Dsc3_N"/>
    <property type="match status" value="1"/>
</dbReference>
<dbReference type="Proteomes" id="UP000789739">
    <property type="component" value="Unassembled WGS sequence"/>
</dbReference>
<dbReference type="InterPro" id="IPR029071">
    <property type="entry name" value="Ubiquitin-like_domsf"/>
</dbReference>
<dbReference type="InterPro" id="IPR032752">
    <property type="entry name" value="DC-UbP/UBTD2_N"/>
</dbReference>
<keyword evidence="4" id="KW-1185">Reference proteome</keyword>
<dbReference type="EMBL" id="CAJVPI010001648">
    <property type="protein sequence ID" value="CAG8621873.1"/>
    <property type="molecule type" value="Genomic_DNA"/>
</dbReference>
<dbReference type="OrthoDB" id="1640476at2759"/>
<dbReference type="PROSITE" id="PS50053">
    <property type="entry name" value="UBIQUITIN_2"/>
    <property type="match status" value="1"/>
</dbReference>
<reference evidence="3" key="1">
    <citation type="submission" date="2021-06" db="EMBL/GenBank/DDBJ databases">
        <authorList>
            <person name="Kallberg Y."/>
            <person name="Tangrot J."/>
            <person name="Rosling A."/>
        </authorList>
    </citation>
    <scope>NUCLEOTIDE SEQUENCE</scope>
    <source>
        <strain evidence="3">BR232B</strain>
    </source>
</reference>
<dbReference type="Pfam" id="PF16455">
    <property type="entry name" value="UBD"/>
    <property type="match status" value="1"/>
</dbReference>
<comment type="caution">
    <text evidence="3">The sequence shown here is derived from an EMBL/GenBank/DDBJ whole genome shotgun (WGS) entry which is preliminary data.</text>
</comment>
<dbReference type="AlphaFoldDB" id="A0A9N9D3T0"/>
<accession>A0A9N9D3T0</accession>
<evidence type="ECO:0000313" key="4">
    <source>
        <dbReference type="Proteomes" id="UP000789739"/>
    </source>
</evidence>
<dbReference type="SUPFAM" id="SSF54236">
    <property type="entry name" value="Ubiquitin-like"/>
    <property type="match status" value="1"/>
</dbReference>
<proteinExistence type="predicted"/>
<evidence type="ECO:0000256" key="1">
    <source>
        <dbReference type="SAM" id="MobiDB-lite"/>
    </source>
</evidence>
<dbReference type="PANTHER" id="PTHR13609">
    <property type="entry name" value="UBIQUITIN DOMAIN CONTAINING 1 PROTEIN-RELATED"/>
    <property type="match status" value="1"/>
</dbReference>
<feature type="region of interest" description="Disordered" evidence="1">
    <location>
        <begin position="1"/>
        <end position="35"/>
    </location>
</feature>
<organism evidence="3 4">
    <name type="scientific">Paraglomus brasilianum</name>
    <dbReference type="NCBI Taxonomy" id="144538"/>
    <lineage>
        <taxon>Eukaryota</taxon>
        <taxon>Fungi</taxon>
        <taxon>Fungi incertae sedis</taxon>
        <taxon>Mucoromycota</taxon>
        <taxon>Glomeromycotina</taxon>
        <taxon>Glomeromycetes</taxon>
        <taxon>Paraglomerales</taxon>
        <taxon>Paraglomeraceae</taxon>
        <taxon>Paraglomus</taxon>
    </lineage>
</organism>
<dbReference type="InterPro" id="IPR039869">
    <property type="entry name" value="UBTD1/2"/>
</dbReference>
<dbReference type="InterPro" id="IPR038169">
    <property type="entry name" value="DC-UbP/UBTD2_N_sf"/>
</dbReference>
<dbReference type="InterPro" id="IPR000626">
    <property type="entry name" value="Ubiquitin-like_dom"/>
</dbReference>
<evidence type="ECO:0000259" key="2">
    <source>
        <dbReference type="PROSITE" id="PS50053"/>
    </source>
</evidence>
<dbReference type="Gene3D" id="3.10.20.90">
    <property type="entry name" value="Phosphatidylinositol 3-kinase Catalytic Subunit, Chain A, domain 1"/>
    <property type="match status" value="1"/>
</dbReference>
<sequence length="252" mass="28305">MGCCLSRPQDDDDEEESVRRDDIDNAVPRGGHKPFTKKGLTWEADSSITIRQLKNQRDAFWDTAPSYEGRLEIWQALRYACESEDLVFAQAILDSVNVTIPTGNLANGCYDELGNRYVIPVYCIVDPINLTKDEDDEGSSTTSDDMDAKLLSDQQATTSAPQHTVKIRLSNTARDIDIGVNLKTDTIAMLRRKICLHENLDFKTTHVRILFLGRVLEDKTKVADVKVEEGQVFQALITERILGDRSDSVLLL</sequence>
<gene>
    <name evidence="3" type="ORF">PBRASI_LOCUS8757</name>
</gene>
<feature type="domain" description="Ubiquitin-like" evidence="2">
    <location>
        <begin position="184"/>
        <end position="240"/>
    </location>
</feature>
<evidence type="ECO:0000313" key="3">
    <source>
        <dbReference type="EMBL" id="CAG8621873.1"/>
    </source>
</evidence>
<protein>
    <submittedName>
        <fullName evidence="3">4306_t:CDS:1</fullName>
    </submittedName>
</protein>